<keyword evidence="2" id="KW-1185">Reference proteome</keyword>
<dbReference type="EMBL" id="CP002996">
    <property type="protein sequence ID" value="AEM88889.1"/>
    <property type="molecule type" value="Genomic_DNA"/>
</dbReference>
<dbReference type="HOGENOM" id="CLU_2453482_0_0_11"/>
<gene>
    <name evidence="1" type="ORF">Strvi_0113</name>
</gene>
<reference evidence="1" key="1">
    <citation type="submission" date="2011-08" db="EMBL/GenBank/DDBJ databases">
        <title>Complete sequence of plasmid 2 of Streptomyces violaceusniger Tu 4113.</title>
        <authorList>
            <consortium name="US DOE Joint Genome Institute"/>
            <person name="Lucas S."/>
            <person name="Han J."/>
            <person name="Lapidus A."/>
            <person name="Cheng J.-F."/>
            <person name="Goodwin L."/>
            <person name="Pitluck S."/>
            <person name="Peters L."/>
            <person name="Ivanova N."/>
            <person name="Daligault H."/>
            <person name="Detter J.C."/>
            <person name="Han C."/>
            <person name="Tapia R."/>
            <person name="Land M."/>
            <person name="Hauser L."/>
            <person name="Kyrpides N."/>
            <person name="Ivanova N."/>
            <person name="Pagani I."/>
            <person name="Hagen A."/>
            <person name="Katz L."/>
            <person name="Fiedler H.-P."/>
            <person name="Keasling J."/>
            <person name="Fortman J."/>
            <person name="Woyke T."/>
        </authorList>
    </citation>
    <scope>NUCLEOTIDE SEQUENCE [LARGE SCALE GENOMIC DNA]</scope>
    <source>
        <strain evidence="1">Tu 4113</strain>
        <plasmid evidence="1">pSTRVI02</plasmid>
    </source>
</reference>
<proteinExistence type="predicted"/>
<dbReference type="Proteomes" id="UP000008703">
    <property type="component" value="Plasmid pSTRVI02"/>
</dbReference>
<dbReference type="KEGG" id="svl:Strvi_0113"/>
<geneLocation type="plasmid" evidence="1 2">
    <name>pSTRVI02</name>
</geneLocation>
<protein>
    <submittedName>
        <fullName evidence="1">Uncharacterized protein</fullName>
    </submittedName>
</protein>
<evidence type="ECO:0000313" key="2">
    <source>
        <dbReference type="Proteomes" id="UP000008703"/>
    </source>
</evidence>
<sequence>MRLFARWRYTTCTACSNFRKGCRRGVCRLCVSRAVTGAPGRTPRPGGPARVSGASGRSDFRREVTYGLAGDSAEGILARLLRGAVSFFD</sequence>
<name>G2PHT8_STRV4</name>
<dbReference type="AlphaFoldDB" id="G2PHT8"/>
<organism evidence="1 2">
    <name type="scientific">Streptomyces violaceusniger (strain Tu 4113)</name>
    <dbReference type="NCBI Taxonomy" id="653045"/>
    <lineage>
        <taxon>Bacteria</taxon>
        <taxon>Bacillati</taxon>
        <taxon>Actinomycetota</taxon>
        <taxon>Actinomycetes</taxon>
        <taxon>Kitasatosporales</taxon>
        <taxon>Streptomycetaceae</taxon>
        <taxon>Streptomyces</taxon>
        <taxon>Streptomyces violaceusniger group</taxon>
    </lineage>
</organism>
<keyword evidence="1" id="KW-0614">Plasmid</keyword>
<accession>G2PHT8</accession>
<evidence type="ECO:0000313" key="1">
    <source>
        <dbReference type="EMBL" id="AEM88889.1"/>
    </source>
</evidence>